<feature type="region of interest" description="Disordered" evidence="1">
    <location>
        <begin position="145"/>
        <end position="187"/>
    </location>
</feature>
<evidence type="ECO:0000259" key="2">
    <source>
        <dbReference type="Pfam" id="PF14681"/>
    </source>
</evidence>
<accession>A0A7S3W3I0</accession>
<gene>
    <name evidence="3" type="ORF">EHUX00137_LOCUS6157</name>
</gene>
<dbReference type="Gene3D" id="3.40.50.2020">
    <property type="match status" value="1"/>
</dbReference>
<protein>
    <recommendedName>
        <fullName evidence="2">Phosphoribosyltransferase domain-containing protein</fullName>
    </recommendedName>
</protein>
<dbReference type="EMBL" id="HBIR01008931">
    <property type="protein sequence ID" value="CAE0531775.1"/>
    <property type="molecule type" value="Transcribed_RNA"/>
</dbReference>
<dbReference type="AlphaFoldDB" id="A0A7S3W3I0"/>
<dbReference type="SUPFAM" id="SSF53271">
    <property type="entry name" value="PRTase-like"/>
    <property type="match status" value="1"/>
</dbReference>
<reference evidence="3" key="1">
    <citation type="submission" date="2021-01" db="EMBL/GenBank/DDBJ databases">
        <authorList>
            <person name="Corre E."/>
            <person name="Pelletier E."/>
            <person name="Niang G."/>
            <person name="Scheremetjew M."/>
            <person name="Finn R."/>
            <person name="Kale V."/>
            <person name="Holt S."/>
            <person name="Cochrane G."/>
            <person name="Meng A."/>
            <person name="Brown T."/>
            <person name="Cohen L."/>
        </authorList>
    </citation>
    <scope>NUCLEOTIDE SEQUENCE</scope>
    <source>
        <strain evidence="3">379</strain>
    </source>
</reference>
<dbReference type="InterPro" id="IPR029057">
    <property type="entry name" value="PRTase-like"/>
</dbReference>
<feature type="region of interest" description="Disordered" evidence="1">
    <location>
        <begin position="200"/>
        <end position="253"/>
    </location>
</feature>
<feature type="compositionally biased region" description="Basic and acidic residues" evidence="1">
    <location>
        <begin position="244"/>
        <end position="253"/>
    </location>
</feature>
<evidence type="ECO:0000256" key="1">
    <source>
        <dbReference type="SAM" id="MobiDB-lite"/>
    </source>
</evidence>
<name>A0A7S3W3I0_EMIHU</name>
<feature type="domain" description="Phosphoribosyltransferase" evidence="2">
    <location>
        <begin position="14"/>
        <end position="139"/>
    </location>
</feature>
<feature type="compositionally biased region" description="Basic residues" evidence="1">
    <location>
        <begin position="211"/>
        <end position="243"/>
    </location>
</feature>
<dbReference type="InterPro" id="IPR000836">
    <property type="entry name" value="PRTase_dom"/>
</dbReference>
<sequence length="253" mass="28274">MPSPSSDPPNVLQSSHPLILHKITQMRKAKAGPKYLNQLLREVSTFLCYEATADLEMEPCAVTSRLGEEKGQRLANRVAIVPVMRGGLGMLEAMTEMVCNARVYHLGIYRDKKSLMPVEYYNKLPKRVTVQTAFVLDPCPPSAAHSIPLRAAPGSTSSTREQVPALGRDRHRRHRHPQGVGIDGRLQAPHQVCLHRRLAAGGRQHLLRPPGRPHPRRPHRPAARPGRRAPRAHPARAGRHRGPPLRDGRERRL</sequence>
<organism evidence="3">
    <name type="scientific">Emiliania huxleyi</name>
    <name type="common">Coccolithophore</name>
    <name type="synonym">Pontosphaera huxleyi</name>
    <dbReference type="NCBI Taxonomy" id="2903"/>
    <lineage>
        <taxon>Eukaryota</taxon>
        <taxon>Haptista</taxon>
        <taxon>Haptophyta</taxon>
        <taxon>Prymnesiophyceae</taxon>
        <taxon>Isochrysidales</taxon>
        <taxon>Noelaerhabdaceae</taxon>
        <taxon>Emiliania</taxon>
    </lineage>
</organism>
<proteinExistence type="predicted"/>
<evidence type="ECO:0000313" key="3">
    <source>
        <dbReference type="EMBL" id="CAE0531775.1"/>
    </source>
</evidence>
<dbReference type="Pfam" id="PF14681">
    <property type="entry name" value="UPRTase"/>
    <property type="match status" value="1"/>
</dbReference>